<name>A0A175W9Y3_9PEZI</name>
<feature type="compositionally biased region" description="Basic and acidic residues" evidence="1">
    <location>
        <begin position="20"/>
        <end position="30"/>
    </location>
</feature>
<dbReference type="VEuPathDB" id="FungiDB:MMYC01_203624"/>
<evidence type="ECO:0000313" key="3">
    <source>
        <dbReference type="Proteomes" id="UP000078237"/>
    </source>
</evidence>
<dbReference type="AlphaFoldDB" id="A0A175W9Y3"/>
<organism evidence="2 3">
    <name type="scientific">Madurella mycetomatis</name>
    <dbReference type="NCBI Taxonomy" id="100816"/>
    <lineage>
        <taxon>Eukaryota</taxon>
        <taxon>Fungi</taxon>
        <taxon>Dikarya</taxon>
        <taxon>Ascomycota</taxon>
        <taxon>Pezizomycotina</taxon>
        <taxon>Sordariomycetes</taxon>
        <taxon>Sordariomycetidae</taxon>
        <taxon>Sordariales</taxon>
        <taxon>Sordariales incertae sedis</taxon>
        <taxon>Madurella</taxon>
    </lineage>
</organism>
<keyword evidence="3" id="KW-1185">Reference proteome</keyword>
<reference evidence="2 3" key="1">
    <citation type="journal article" date="2016" name="Genome Announc.">
        <title>Genome Sequence of Madurella mycetomatis mm55, Isolated from a Human Mycetoma Case in Sudan.</title>
        <authorList>
            <person name="Smit S."/>
            <person name="Derks M.F."/>
            <person name="Bervoets S."/>
            <person name="Fahal A."/>
            <person name="van Leeuwen W."/>
            <person name="van Belkum A."/>
            <person name="van de Sande W.W."/>
        </authorList>
    </citation>
    <scope>NUCLEOTIDE SEQUENCE [LARGE SCALE GENOMIC DNA]</scope>
    <source>
        <strain evidence="3">mm55</strain>
    </source>
</reference>
<sequence length="222" mass="24679">MANFDSPQFECRERDLRSARKEWKRTKDSNVKWSNGSRHMPGVRVDVYGDVVKGLNASANQLTKQRPCRPSYSNSYKTDKNLTKCRPSWEVPDSRLRSKLFAKTELRDAASFPPLDSPTPLARRFSASAGAASSSTAPDNFLYSFDRTESPGRPLTLEVFVKAPTGRETERLVEKEYEVLDANGEALKGRRARRVLRSGGGSAEDGRGGDGEGVEDEGFELV</sequence>
<dbReference type="EMBL" id="LCTW02000064">
    <property type="protein sequence ID" value="KXX80261.1"/>
    <property type="molecule type" value="Genomic_DNA"/>
</dbReference>
<proteinExistence type="predicted"/>
<evidence type="ECO:0000313" key="2">
    <source>
        <dbReference type="EMBL" id="KXX80261.1"/>
    </source>
</evidence>
<accession>A0A175W9Y3</accession>
<gene>
    <name evidence="2" type="ORF">MMYC01_203624</name>
</gene>
<comment type="caution">
    <text evidence="2">The sequence shown here is derived from an EMBL/GenBank/DDBJ whole genome shotgun (WGS) entry which is preliminary data.</text>
</comment>
<protein>
    <submittedName>
        <fullName evidence="2">Uncharacterized protein</fullName>
    </submittedName>
</protein>
<feature type="region of interest" description="Disordered" evidence="1">
    <location>
        <begin position="195"/>
        <end position="222"/>
    </location>
</feature>
<dbReference type="OrthoDB" id="5153521at2759"/>
<evidence type="ECO:0000256" key="1">
    <source>
        <dbReference type="SAM" id="MobiDB-lite"/>
    </source>
</evidence>
<feature type="compositionally biased region" description="Acidic residues" evidence="1">
    <location>
        <begin position="212"/>
        <end position="222"/>
    </location>
</feature>
<dbReference type="Proteomes" id="UP000078237">
    <property type="component" value="Unassembled WGS sequence"/>
</dbReference>
<feature type="region of interest" description="Disordered" evidence="1">
    <location>
        <begin position="20"/>
        <end position="39"/>
    </location>
</feature>